<keyword evidence="2" id="KW-1185">Reference proteome</keyword>
<evidence type="ECO:0000313" key="2">
    <source>
        <dbReference type="Proteomes" id="UP000005801"/>
    </source>
</evidence>
<organism evidence="1 2">
    <name type="scientific">Plesiocystis pacifica SIR-1</name>
    <dbReference type="NCBI Taxonomy" id="391625"/>
    <lineage>
        <taxon>Bacteria</taxon>
        <taxon>Pseudomonadati</taxon>
        <taxon>Myxococcota</taxon>
        <taxon>Polyangia</taxon>
        <taxon>Nannocystales</taxon>
        <taxon>Nannocystaceae</taxon>
        <taxon>Plesiocystis</taxon>
    </lineage>
</organism>
<sequence length="58" mass="6111">MAPPCRLFGAGDVTTPIDLAGLSRGAGHGIWNTTIDGQNLRGVAFDFLVEQQGVTVLR</sequence>
<comment type="caution">
    <text evidence="1">The sequence shown here is derived from an EMBL/GenBank/DDBJ whole genome shotgun (WGS) entry which is preliminary data.</text>
</comment>
<protein>
    <submittedName>
        <fullName evidence="1">Uncharacterized protein</fullName>
    </submittedName>
</protein>
<name>A6G653_9BACT</name>
<gene>
    <name evidence="1" type="ORF">PPSIR1_29428</name>
</gene>
<dbReference type="Proteomes" id="UP000005801">
    <property type="component" value="Unassembled WGS sequence"/>
</dbReference>
<evidence type="ECO:0000313" key="1">
    <source>
        <dbReference type="EMBL" id="EDM78655.1"/>
    </source>
</evidence>
<proteinExistence type="predicted"/>
<dbReference type="AlphaFoldDB" id="A6G653"/>
<reference evidence="1 2" key="1">
    <citation type="submission" date="2007-06" db="EMBL/GenBank/DDBJ databases">
        <authorList>
            <person name="Shimkets L."/>
            <person name="Ferriera S."/>
            <person name="Johnson J."/>
            <person name="Kravitz S."/>
            <person name="Beeson K."/>
            <person name="Sutton G."/>
            <person name="Rogers Y.-H."/>
            <person name="Friedman R."/>
            <person name="Frazier M."/>
            <person name="Venter J.C."/>
        </authorList>
    </citation>
    <scope>NUCLEOTIDE SEQUENCE [LARGE SCALE GENOMIC DNA]</scope>
    <source>
        <strain evidence="1 2">SIR-1</strain>
    </source>
</reference>
<accession>A6G653</accession>
<dbReference type="EMBL" id="ABCS01000028">
    <property type="protein sequence ID" value="EDM78655.1"/>
    <property type="molecule type" value="Genomic_DNA"/>
</dbReference>